<comment type="similarity">
    <text evidence="2">Belongs to the tRNA methyltransferase O family.</text>
</comment>
<organism evidence="4 5">
    <name type="scientific">Frigidibacter mobilis</name>
    <dbReference type="NCBI Taxonomy" id="1335048"/>
    <lineage>
        <taxon>Bacteria</taxon>
        <taxon>Pseudomonadati</taxon>
        <taxon>Pseudomonadota</taxon>
        <taxon>Alphaproteobacteria</taxon>
        <taxon>Rhodobacterales</taxon>
        <taxon>Paracoccaceae</taxon>
        <taxon>Frigidibacter</taxon>
    </lineage>
</organism>
<evidence type="ECO:0000313" key="4">
    <source>
        <dbReference type="EMBL" id="AMY71201.1"/>
    </source>
</evidence>
<sequence length="136" mass="14690">MTAPILLRPIGQIRTPWKTLADCPSGPGRGREEARLDILPEYAEGLHALAASELDLLYWFDRAARDVLRSVSPHDGVERGVFAMRSPHRPNPVALSRVPLIAVEGHNLVVGPLDCLDGTALLDIKPVSCGGRSPKA</sequence>
<evidence type="ECO:0000259" key="3">
    <source>
        <dbReference type="PROSITE" id="PS51668"/>
    </source>
</evidence>
<dbReference type="PROSITE" id="PS51668">
    <property type="entry name" value="TSAA_2"/>
    <property type="match status" value="1"/>
</dbReference>
<dbReference type="AlphaFoldDB" id="A0A159Z746"/>
<proteinExistence type="inferred from homology"/>
<dbReference type="InterPro" id="IPR023368">
    <property type="entry name" value="UPF0066_cons_site"/>
</dbReference>
<dbReference type="Pfam" id="PF01980">
    <property type="entry name" value="TrmO_N"/>
    <property type="match status" value="1"/>
</dbReference>
<dbReference type="STRING" id="1335048.AKL17_3979"/>
<dbReference type="RefSeq" id="WP_066816195.1">
    <property type="nucleotide sequence ID" value="NZ_CP012661.1"/>
</dbReference>
<protein>
    <recommendedName>
        <fullName evidence="3">TsaA-like domain-containing protein</fullName>
    </recommendedName>
</protein>
<evidence type="ECO:0000313" key="5">
    <source>
        <dbReference type="Proteomes" id="UP000076128"/>
    </source>
</evidence>
<dbReference type="PANTHER" id="PTHR12818">
    <property type="entry name" value="TRNA (ADENINE(37)-N6)-METHYLTRANSFERASE"/>
    <property type="match status" value="1"/>
</dbReference>
<dbReference type="Gene3D" id="2.40.30.70">
    <property type="entry name" value="YaeB-like"/>
    <property type="match status" value="1"/>
</dbReference>
<accession>A0A159Z746</accession>
<dbReference type="InterPro" id="IPR036413">
    <property type="entry name" value="YaeB-like_sf"/>
</dbReference>
<dbReference type="PROSITE" id="PS01318">
    <property type="entry name" value="TSAA_1"/>
    <property type="match status" value="1"/>
</dbReference>
<dbReference type="SUPFAM" id="SSF118196">
    <property type="entry name" value="YaeB-like"/>
    <property type="match status" value="1"/>
</dbReference>
<dbReference type="PATRIC" id="fig|1335048.3.peg.4135"/>
<feature type="domain" description="TsaA-like" evidence="3">
    <location>
        <begin position="7"/>
        <end position="136"/>
    </location>
</feature>
<dbReference type="CDD" id="cd09281">
    <property type="entry name" value="UPF0066"/>
    <property type="match status" value="1"/>
</dbReference>
<keyword evidence="1" id="KW-0949">S-adenosyl-L-methionine</keyword>
<dbReference type="Proteomes" id="UP000076128">
    <property type="component" value="Chromosome"/>
</dbReference>
<evidence type="ECO:0000256" key="2">
    <source>
        <dbReference type="ARBA" id="ARBA00033753"/>
    </source>
</evidence>
<dbReference type="NCBIfam" id="TIGR00104">
    <property type="entry name" value="tRNA_TsaA"/>
    <property type="match status" value="1"/>
</dbReference>
<keyword evidence="5" id="KW-1185">Reference proteome</keyword>
<reference evidence="4 5" key="1">
    <citation type="submission" date="2015-09" db="EMBL/GenBank/DDBJ databases">
        <title>Complete genome sequence of Defluviimonas alba cai42t isolated from an oilfield in Xinjiang.</title>
        <authorList>
            <person name="Geng S."/>
            <person name="Pan X."/>
            <person name="Wu X."/>
        </authorList>
    </citation>
    <scope>NUCLEOTIDE SEQUENCE [LARGE SCALE GENOMIC DNA]</scope>
    <source>
        <strain evidence="5">cai42</strain>
    </source>
</reference>
<dbReference type="InterPro" id="IPR023370">
    <property type="entry name" value="TrmO-like_N"/>
</dbReference>
<dbReference type="InterPro" id="IPR036414">
    <property type="entry name" value="YaeB_N_sf"/>
</dbReference>
<dbReference type="EMBL" id="CP012661">
    <property type="protein sequence ID" value="AMY71201.1"/>
    <property type="molecule type" value="Genomic_DNA"/>
</dbReference>
<dbReference type="OrthoDB" id="9804309at2"/>
<name>A0A159Z746_9RHOB</name>
<dbReference type="KEGG" id="daa:AKL17_3979"/>
<evidence type="ECO:0000256" key="1">
    <source>
        <dbReference type="ARBA" id="ARBA00022691"/>
    </source>
</evidence>
<gene>
    <name evidence="4" type="ORF">AKL17_3979</name>
</gene>
<dbReference type="PANTHER" id="PTHR12818:SF0">
    <property type="entry name" value="TRNA (ADENINE(37)-N6)-METHYLTRANSFERASE"/>
    <property type="match status" value="1"/>
</dbReference>
<dbReference type="InterPro" id="IPR040372">
    <property type="entry name" value="YaeB-like"/>
</dbReference>